<evidence type="ECO:0000256" key="4">
    <source>
        <dbReference type="ARBA" id="ARBA00023040"/>
    </source>
</evidence>
<comment type="subcellular location">
    <subcellularLocation>
        <location evidence="1">Membrane</location>
        <topology evidence="1">Multi-pass membrane protein</topology>
    </subcellularLocation>
</comment>
<evidence type="ECO:0000313" key="11">
    <source>
        <dbReference type="EMBL" id="CAL1530145.1"/>
    </source>
</evidence>
<keyword evidence="3 9" id="KW-1133">Transmembrane helix</keyword>
<keyword evidence="6" id="KW-0675">Receptor</keyword>
<evidence type="ECO:0000256" key="6">
    <source>
        <dbReference type="ARBA" id="ARBA00023170"/>
    </source>
</evidence>
<name>A0AAV2HAA0_LYMST</name>
<evidence type="ECO:0000256" key="8">
    <source>
        <dbReference type="SAM" id="MobiDB-lite"/>
    </source>
</evidence>
<evidence type="ECO:0000256" key="2">
    <source>
        <dbReference type="ARBA" id="ARBA00022692"/>
    </source>
</evidence>
<organism evidence="11 12">
    <name type="scientific">Lymnaea stagnalis</name>
    <name type="common">Great pond snail</name>
    <name type="synonym">Helix stagnalis</name>
    <dbReference type="NCBI Taxonomy" id="6523"/>
    <lineage>
        <taxon>Eukaryota</taxon>
        <taxon>Metazoa</taxon>
        <taxon>Spiralia</taxon>
        <taxon>Lophotrochozoa</taxon>
        <taxon>Mollusca</taxon>
        <taxon>Gastropoda</taxon>
        <taxon>Heterobranchia</taxon>
        <taxon>Euthyneura</taxon>
        <taxon>Panpulmonata</taxon>
        <taxon>Hygrophila</taxon>
        <taxon>Lymnaeoidea</taxon>
        <taxon>Lymnaeidae</taxon>
        <taxon>Lymnaea</taxon>
    </lineage>
</organism>
<dbReference type="EMBL" id="CAXITT010000062">
    <property type="protein sequence ID" value="CAL1530145.1"/>
    <property type="molecule type" value="Genomic_DNA"/>
</dbReference>
<dbReference type="PROSITE" id="PS50262">
    <property type="entry name" value="G_PROTEIN_RECEP_F1_2"/>
    <property type="match status" value="1"/>
</dbReference>
<feature type="transmembrane region" description="Helical" evidence="9">
    <location>
        <begin position="39"/>
        <end position="61"/>
    </location>
</feature>
<dbReference type="GO" id="GO:0004930">
    <property type="term" value="F:G protein-coupled receptor activity"/>
    <property type="evidence" value="ECO:0007669"/>
    <property type="project" value="UniProtKB-KW"/>
</dbReference>
<evidence type="ECO:0000259" key="10">
    <source>
        <dbReference type="PROSITE" id="PS50262"/>
    </source>
</evidence>
<feature type="compositionally biased region" description="Polar residues" evidence="8">
    <location>
        <begin position="117"/>
        <end position="127"/>
    </location>
</feature>
<dbReference type="Pfam" id="PF00001">
    <property type="entry name" value="7tm_1"/>
    <property type="match status" value="1"/>
</dbReference>
<gene>
    <name evidence="11" type="ORF">GSLYS_00004278001</name>
</gene>
<dbReference type="AlphaFoldDB" id="A0AAV2HAA0"/>
<evidence type="ECO:0000256" key="5">
    <source>
        <dbReference type="ARBA" id="ARBA00023136"/>
    </source>
</evidence>
<dbReference type="InterPro" id="IPR000276">
    <property type="entry name" value="GPCR_Rhodpsn"/>
</dbReference>
<keyword evidence="4" id="KW-0297">G-protein coupled receptor</keyword>
<evidence type="ECO:0000256" key="1">
    <source>
        <dbReference type="ARBA" id="ARBA00004141"/>
    </source>
</evidence>
<keyword evidence="2 9" id="KW-0812">Transmembrane</keyword>
<evidence type="ECO:0000256" key="7">
    <source>
        <dbReference type="ARBA" id="ARBA00023224"/>
    </source>
</evidence>
<comment type="caution">
    <text evidence="11">The sequence shown here is derived from an EMBL/GenBank/DDBJ whole genome shotgun (WGS) entry which is preliminary data.</text>
</comment>
<dbReference type="GO" id="GO:0005886">
    <property type="term" value="C:plasma membrane"/>
    <property type="evidence" value="ECO:0007669"/>
    <property type="project" value="TreeGrafter"/>
</dbReference>
<evidence type="ECO:0000256" key="9">
    <source>
        <dbReference type="SAM" id="Phobius"/>
    </source>
</evidence>
<protein>
    <recommendedName>
        <fullName evidence="10">G-protein coupled receptors family 1 profile domain-containing protein</fullName>
    </recommendedName>
</protein>
<accession>A0AAV2HAA0</accession>
<dbReference type="Proteomes" id="UP001497497">
    <property type="component" value="Unassembled WGS sequence"/>
</dbReference>
<keyword evidence="5 9" id="KW-0472">Membrane</keyword>
<keyword evidence="12" id="KW-1185">Reference proteome</keyword>
<feature type="region of interest" description="Disordered" evidence="8">
    <location>
        <begin position="103"/>
        <end position="127"/>
    </location>
</feature>
<dbReference type="PANTHER" id="PTHR45695">
    <property type="entry name" value="LEUCOKININ RECEPTOR-RELATED"/>
    <property type="match status" value="1"/>
</dbReference>
<dbReference type="InterPro" id="IPR017452">
    <property type="entry name" value="GPCR_Rhodpsn_7TM"/>
</dbReference>
<dbReference type="SUPFAM" id="SSF81321">
    <property type="entry name" value="Family A G protein-coupled receptor-like"/>
    <property type="match status" value="1"/>
</dbReference>
<feature type="domain" description="G-protein coupled receptors family 1 profile" evidence="10">
    <location>
        <begin position="1"/>
        <end position="58"/>
    </location>
</feature>
<evidence type="ECO:0000313" key="12">
    <source>
        <dbReference type="Proteomes" id="UP001497497"/>
    </source>
</evidence>
<dbReference type="Gene3D" id="1.20.1070.10">
    <property type="entry name" value="Rhodopsin 7-helix transmembrane proteins"/>
    <property type="match status" value="1"/>
</dbReference>
<proteinExistence type="predicted"/>
<sequence>MLVIVVVLFAICWGPILINNVLAAFGILNPLNYDYLKPMRAAFFLMSYMNSCVNPIVYAFMSKNFRQSFKLAICACLKGKPFVRAYRFSTSISSTRMSVISNGRLRPGSVVNRDKSSSSGNDNTQTQ</sequence>
<feature type="non-terminal residue" evidence="11">
    <location>
        <position position="127"/>
    </location>
</feature>
<dbReference type="PANTHER" id="PTHR45695:SF15">
    <property type="entry name" value="OPSIN RH2"/>
    <property type="match status" value="1"/>
</dbReference>
<evidence type="ECO:0000256" key="3">
    <source>
        <dbReference type="ARBA" id="ARBA00022989"/>
    </source>
</evidence>
<keyword evidence="7" id="KW-0807">Transducer</keyword>
<reference evidence="11 12" key="1">
    <citation type="submission" date="2024-04" db="EMBL/GenBank/DDBJ databases">
        <authorList>
            <consortium name="Genoscope - CEA"/>
            <person name="William W."/>
        </authorList>
    </citation>
    <scope>NUCLEOTIDE SEQUENCE [LARGE SCALE GENOMIC DNA]</scope>
</reference>